<dbReference type="CDD" id="cd06223">
    <property type="entry name" value="PRTases_typeI"/>
    <property type="match status" value="1"/>
</dbReference>
<organism evidence="14 15">
    <name type="scientific">Hydrogenivirga caldilitoris</name>
    <dbReference type="NCBI Taxonomy" id="246264"/>
    <lineage>
        <taxon>Bacteria</taxon>
        <taxon>Pseudomonadati</taxon>
        <taxon>Aquificota</taxon>
        <taxon>Aquificia</taxon>
        <taxon>Aquificales</taxon>
        <taxon>Aquificaceae</taxon>
        <taxon>Hydrogenivirga</taxon>
    </lineage>
</organism>
<feature type="binding site" evidence="12">
    <location>
        <position position="131"/>
    </location>
    <ligand>
        <name>Mg(2+)</name>
        <dbReference type="ChEBI" id="CHEBI:18420"/>
    </ligand>
</feature>
<dbReference type="Pfam" id="PF14572">
    <property type="entry name" value="Pribosyl_synth"/>
    <property type="match status" value="1"/>
</dbReference>
<evidence type="ECO:0000256" key="9">
    <source>
        <dbReference type="ARBA" id="ARBA00049535"/>
    </source>
</evidence>
<comment type="caution">
    <text evidence="14">The sequence shown here is derived from an EMBL/GenBank/DDBJ whole genome shotgun (WGS) entry which is preliminary data.</text>
</comment>
<dbReference type="GO" id="GO:0002189">
    <property type="term" value="C:ribose phosphate diphosphokinase complex"/>
    <property type="evidence" value="ECO:0007669"/>
    <property type="project" value="TreeGrafter"/>
</dbReference>
<dbReference type="HAMAP" id="MF_00583_B">
    <property type="entry name" value="RibP_PPkinase_B"/>
    <property type="match status" value="1"/>
</dbReference>
<proteinExistence type="inferred from homology"/>
<reference evidence="14 15" key="1">
    <citation type="submission" date="2018-10" db="EMBL/GenBank/DDBJ databases">
        <title>Genomic Encyclopedia of Archaeal and Bacterial Type Strains, Phase II (KMG-II): from individual species to whole genera.</title>
        <authorList>
            <person name="Goeker M."/>
        </authorList>
    </citation>
    <scope>NUCLEOTIDE SEQUENCE [LARGE SCALE GENOMIC DNA]</scope>
    <source>
        <strain evidence="14 15">DSM 16510</strain>
    </source>
</reference>
<dbReference type="SMART" id="SM01400">
    <property type="entry name" value="Pribosyltran_N"/>
    <property type="match status" value="1"/>
</dbReference>
<evidence type="ECO:0000256" key="3">
    <source>
        <dbReference type="ARBA" id="ARBA00022723"/>
    </source>
</evidence>
<dbReference type="InterPro" id="IPR000842">
    <property type="entry name" value="PRib_PP_synth_CS"/>
</dbReference>
<comment type="similarity">
    <text evidence="11 12">Belongs to the ribose-phosphate pyrophosphokinase family. Class I subfamily.</text>
</comment>
<dbReference type="InterPro" id="IPR029099">
    <property type="entry name" value="Pribosyltran_N"/>
</dbReference>
<comment type="pathway">
    <text evidence="1 12">Metabolic intermediate biosynthesis; 5-phospho-alpha-D-ribose 1-diphosphate biosynthesis; 5-phospho-alpha-D-ribose 1-diphosphate from D-ribose 5-phosphate (route I): step 1/1.</text>
</comment>
<keyword evidence="7 12" id="KW-0067">ATP-binding</keyword>
<evidence type="ECO:0000256" key="5">
    <source>
        <dbReference type="ARBA" id="ARBA00022741"/>
    </source>
</evidence>
<dbReference type="SUPFAM" id="SSF53271">
    <property type="entry name" value="PRTase-like"/>
    <property type="match status" value="1"/>
</dbReference>
<dbReference type="GO" id="GO:0009156">
    <property type="term" value="P:ribonucleoside monophosphate biosynthetic process"/>
    <property type="evidence" value="ECO:0007669"/>
    <property type="project" value="InterPro"/>
</dbReference>
<evidence type="ECO:0000259" key="13">
    <source>
        <dbReference type="Pfam" id="PF13793"/>
    </source>
</evidence>
<feature type="binding site" evidence="12">
    <location>
        <begin position="38"/>
        <end position="40"/>
    </location>
    <ligand>
        <name>ATP</name>
        <dbReference type="ChEBI" id="CHEBI:30616"/>
    </ligand>
</feature>
<keyword evidence="3 12" id="KW-0479">Metal-binding</keyword>
<dbReference type="InterPro" id="IPR029057">
    <property type="entry name" value="PRTase-like"/>
</dbReference>
<dbReference type="Proteomes" id="UP000267841">
    <property type="component" value="Unassembled WGS sequence"/>
</dbReference>
<dbReference type="NCBIfam" id="TIGR01251">
    <property type="entry name" value="ribP_PPkin"/>
    <property type="match status" value="1"/>
</dbReference>
<dbReference type="PANTHER" id="PTHR10210:SF41">
    <property type="entry name" value="RIBOSE-PHOSPHATE PYROPHOSPHOKINASE 1, CHLOROPLASTIC"/>
    <property type="match status" value="1"/>
</dbReference>
<keyword evidence="8 12" id="KW-0460">Magnesium</keyword>
<evidence type="ECO:0000256" key="12">
    <source>
        <dbReference type="HAMAP-Rule" id="MF_00583"/>
    </source>
</evidence>
<comment type="subunit">
    <text evidence="12">Homohexamer.</text>
</comment>
<dbReference type="RefSeq" id="WP_121008629.1">
    <property type="nucleotide sequence ID" value="NZ_RCCJ01000001.1"/>
</dbReference>
<feature type="binding site" evidence="12">
    <location>
        <begin position="224"/>
        <end position="228"/>
    </location>
    <ligand>
        <name>D-ribose 5-phosphate</name>
        <dbReference type="ChEBI" id="CHEBI:78346"/>
    </ligand>
</feature>
<gene>
    <name evidence="12" type="primary">prs</name>
    <name evidence="14" type="ORF">BCF55_0044</name>
</gene>
<comment type="catalytic activity">
    <reaction evidence="9 12">
        <text>D-ribose 5-phosphate + ATP = 5-phospho-alpha-D-ribose 1-diphosphate + AMP + H(+)</text>
        <dbReference type="Rhea" id="RHEA:15609"/>
        <dbReference type="ChEBI" id="CHEBI:15378"/>
        <dbReference type="ChEBI" id="CHEBI:30616"/>
        <dbReference type="ChEBI" id="CHEBI:58017"/>
        <dbReference type="ChEBI" id="CHEBI:78346"/>
        <dbReference type="ChEBI" id="CHEBI:456215"/>
        <dbReference type="EC" id="2.7.6.1"/>
    </reaction>
</comment>
<keyword evidence="2 12" id="KW-0808">Transferase</keyword>
<sequence length="312" mass="33950">MNRPLKILTGTANRAIVEEAAQYLGVPISNMLVTKFSDGEVRVQINESIRGADVYVFQSLSSPANQHIMELLLIIDALKRSSAGRITAVIPYFAYARQDRQDKPRTPVSARLLADLITVAGANRVVTIDLHSPQIQGFFDIPVDHLSALPVLYEYIKKNLILENPVVVSPDAGGVERARLLANRLGCGIAIIYKRRPEPNKAEVLDVVGEIDGKEAIIIDDLIDTAGTMVAAANMLINRGAKRVLACATHGVLSGPAVERLTNSPIEQVIITNTIPIGDKLFDKLRIVSVAPLLGEAIKRIHEEESVSSLFI</sequence>
<dbReference type="PANTHER" id="PTHR10210">
    <property type="entry name" value="RIBOSE-PHOSPHATE DIPHOSPHOKINASE FAMILY MEMBER"/>
    <property type="match status" value="1"/>
</dbReference>
<dbReference type="EMBL" id="RCCJ01000001">
    <property type="protein sequence ID" value="RLJ69789.1"/>
    <property type="molecule type" value="Genomic_DNA"/>
</dbReference>
<dbReference type="OrthoDB" id="9777067at2"/>
<dbReference type="GO" id="GO:0006015">
    <property type="term" value="P:5-phosphoribose 1-diphosphate biosynthetic process"/>
    <property type="evidence" value="ECO:0007669"/>
    <property type="project" value="UniProtKB-UniRule"/>
</dbReference>
<keyword evidence="12" id="KW-0963">Cytoplasm</keyword>
<dbReference type="GO" id="GO:0005737">
    <property type="term" value="C:cytoplasm"/>
    <property type="evidence" value="ECO:0007669"/>
    <property type="project" value="UniProtKB-SubCell"/>
</dbReference>
<dbReference type="GO" id="GO:0005524">
    <property type="term" value="F:ATP binding"/>
    <property type="evidence" value="ECO:0007669"/>
    <property type="project" value="UniProtKB-KW"/>
</dbReference>
<evidence type="ECO:0000256" key="6">
    <source>
        <dbReference type="ARBA" id="ARBA00022777"/>
    </source>
</evidence>
<name>A0A497XNU5_9AQUI</name>
<evidence type="ECO:0000256" key="1">
    <source>
        <dbReference type="ARBA" id="ARBA00004996"/>
    </source>
</evidence>
<evidence type="ECO:0000256" key="8">
    <source>
        <dbReference type="ARBA" id="ARBA00022842"/>
    </source>
</evidence>
<dbReference type="GO" id="GO:0006164">
    <property type="term" value="P:purine nucleotide biosynthetic process"/>
    <property type="evidence" value="ECO:0007669"/>
    <property type="project" value="TreeGrafter"/>
</dbReference>
<feature type="binding site" evidence="12">
    <location>
        <position position="220"/>
    </location>
    <ligand>
        <name>D-ribose 5-phosphate</name>
        <dbReference type="ChEBI" id="CHEBI:78346"/>
    </ligand>
</feature>
<dbReference type="AlphaFoldDB" id="A0A497XNU5"/>
<accession>A0A497XNU5</accession>
<dbReference type="InterPro" id="IPR005946">
    <property type="entry name" value="Rib-P_diPkinase"/>
</dbReference>
<evidence type="ECO:0000256" key="2">
    <source>
        <dbReference type="ARBA" id="ARBA00022679"/>
    </source>
</evidence>
<dbReference type="PROSITE" id="PS00114">
    <property type="entry name" value="PRPP_SYNTHASE"/>
    <property type="match status" value="1"/>
</dbReference>
<evidence type="ECO:0000256" key="11">
    <source>
        <dbReference type="ARBA" id="ARBA00061444"/>
    </source>
</evidence>
<keyword evidence="15" id="KW-1185">Reference proteome</keyword>
<dbReference type="EC" id="2.7.6.1" evidence="12"/>
<evidence type="ECO:0000256" key="10">
    <source>
        <dbReference type="ARBA" id="ARBA00054914"/>
    </source>
</evidence>
<dbReference type="InterPro" id="IPR000836">
    <property type="entry name" value="PRTase_dom"/>
</dbReference>
<feature type="binding site" evidence="12">
    <location>
        <position position="171"/>
    </location>
    <ligand>
        <name>Mg(2+)</name>
        <dbReference type="ChEBI" id="CHEBI:18420"/>
    </ligand>
</feature>
<comment type="cofactor">
    <cofactor evidence="12">
        <name>Mg(2+)</name>
        <dbReference type="ChEBI" id="CHEBI:18420"/>
    </cofactor>
    <text evidence="12">Binds 2 Mg(2+) ions per subunit.</text>
</comment>
<feature type="domain" description="Ribose-phosphate pyrophosphokinase N-terminal" evidence="13">
    <location>
        <begin position="5"/>
        <end position="121"/>
    </location>
</feature>
<protein>
    <recommendedName>
        <fullName evidence="12">Ribose-phosphate pyrophosphokinase</fullName>
        <shortName evidence="12">RPPK</shortName>
        <ecNumber evidence="12">2.7.6.1</ecNumber>
    </recommendedName>
    <alternativeName>
        <fullName evidence="12">5-phospho-D-ribosyl alpha-1-diphosphate synthase</fullName>
    </alternativeName>
    <alternativeName>
        <fullName evidence="12">Phosphoribosyl diphosphate synthase</fullName>
    </alternativeName>
    <alternativeName>
        <fullName evidence="12">Phosphoribosyl pyrophosphate synthase</fullName>
        <shortName evidence="12">P-Rib-PP synthase</shortName>
        <shortName evidence="12">PRPP synthase</shortName>
        <shortName evidence="12">PRPPase</shortName>
    </alternativeName>
</protein>
<dbReference type="GO" id="GO:0016301">
    <property type="term" value="F:kinase activity"/>
    <property type="evidence" value="ECO:0007669"/>
    <property type="project" value="UniProtKB-KW"/>
</dbReference>
<evidence type="ECO:0000256" key="7">
    <source>
        <dbReference type="ARBA" id="ARBA00022840"/>
    </source>
</evidence>
<evidence type="ECO:0000313" key="15">
    <source>
        <dbReference type="Proteomes" id="UP000267841"/>
    </source>
</evidence>
<dbReference type="Gene3D" id="3.40.50.2020">
    <property type="match status" value="2"/>
</dbReference>
<dbReference type="GO" id="GO:0004749">
    <property type="term" value="F:ribose phosphate diphosphokinase activity"/>
    <property type="evidence" value="ECO:0007669"/>
    <property type="project" value="UniProtKB-UniRule"/>
</dbReference>
<dbReference type="InterPro" id="IPR037515">
    <property type="entry name" value="Rib-P_diPkinase_bac"/>
</dbReference>
<keyword evidence="5 12" id="KW-0547">Nucleotide-binding</keyword>
<dbReference type="NCBIfam" id="NF002320">
    <property type="entry name" value="PRK01259.1"/>
    <property type="match status" value="1"/>
</dbReference>
<dbReference type="FunFam" id="3.40.50.2020:FF:000001">
    <property type="entry name" value="Ribose-phosphate pyrophosphokinase"/>
    <property type="match status" value="1"/>
</dbReference>
<comment type="function">
    <text evidence="10 12">Involved in the biosynthesis of the central metabolite phospho-alpha-D-ribosyl-1-pyrophosphate (PRPP) via the transfer of pyrophosphoryl group from ATP to 1-hydroxyl of ribose-5-phosphate (Rib-5-P).</text>
</comment>
<dbReference type="UniPathway" id="UPA00087">
    <property type="reaction ID" value="UER00172"/>
</dbReference>
<feature type="binding site" evidence="12">
    <location>
        <begin position="97"/>
        <end position="98"/>
    </location>
    <ligand>
        <name>ATP</name>
        <dbReference type="ChEBI" id="CHEBI:30616"/>
    </ligand>
</feature>
<dbReference type="Pfam" id="PF13793">
    <property type="entry name" value="Pribosyltran_N"/>
    <property type="match status" value="1"/>
</dbReference>
<dbReference type="GO" id="GO:0000287">
    <property type="term" value="F:magnesium ion binding"/>
    <property type="evidence" value="ECO:0007669"/>
    <property type="project" value="UniProtKB-UniRule"/>
</dbReference>
<keyword evidence="4 12" id="KW-0545">Nucleotide biosynthesis</keyword>
<comment type="subcellular location">
    <subcellularLocation>
        <location evidence="12">Cytoplasm</location>
    </subcellularLocation>
</comment>
<keyword evidence="6 12" id="KW-0418">Kinase</keyword>
<evidence type="ECO:0000256" key="4">
    <source>
        <dbReference type="ARBA" id="ARBA00022727"/>
    </source>
</evidence>
<feature type="active site" evidence="12">
    <location>
        <position position="194"/>
    </location>
</feature>
<evidence type="ECO:0000313" key="14">
    <source>
        <dbReference type="EMBL" id="RLJ69789.1"/>
    </source>
</evidence>
<feature type="binding site" evidence="12">
    <location>
        <position position="196"/>
    </location>
    <ligand>
        <name>D-ribose 5-phosphate</name>
        <dbReference type="ChEBI" id="CHEBI:78346"/>
    </ligand>
</feature>